<feature type="compositionally biased region" description="Basic and acidic residues" evidence="1">
    <location>
        <begin position="1"/>
        <end position="11"/>
    </location>
</feature>
<name>A0AA35Y7C1_LACSI</name>
<dbReference type="Pfam" id="PF07727">
    <property type="entry name" value="RVT_2"/>
    <property type="match status" value="1"/>
</dbReference>
<evidence type="ECO:0000256" key="1">
    <source>
        <dbReference type="SAM" id="MobiDB-lite"/>
    </source>
</evidence>
<accession>A0AA35Y7C1</accession>
<feature type="compositionally biased region" description="Polar residues" evidence="1">
    <location>
        <begin position="15"/>
        <end position="24"/>
    </location>
</feature>
<dbReference type="Proteomes" id="UP001177003">
    <property type="component" value="Chromosome 0"/>
</dbReference>
<evidence type="ECO:0000259" key="2">
    <source>
        <dbReference type="Pfam" id="PF07727"/>
    </source>
</evidence>
<feature type="domain" description="Reverse transcriptase Ty1/copia-type" evidence="2">
    <location>
        <begin position="140"/>
        <end position="226"/>
    </location>
</feature>
<keyword evidence="4" id="KW-1185">Reference proteome</keyword>
<dbReference type="AlphaFoldDB" id="A0AA35Y7C1"/>
<dbReference type="EMBL" id="OX465086">
    <property type="protein sequence ID" value="CAI9261436.1"/>
    <property type="molecule type" value="Genomic_DNA"/>
</dbReference>
<organism evidence="3 4">
    <name type="scientific">Lactuca saligna</name>
    <name type="common">Willowleaf lettuce</name>
    <dbReference type="NCBI Taxonomy" id="75948"/>
    <lineage>
        <taxon>Eukaryota</taxon>
        <taxon>Viridiplantae</taxon>
        <taxon>Streptophyta</taxon>
        <taxon>Embryophyta</taxon>
        <taxon>Tracheophyta</taxon>
        <taxon>Spermatophyta</taxon>
        <taxon>Magnoliopsida</taxon>
        <taxon>eudicotyledons</taxon>
        <taxon>Gunneridae</taxon>
        <taxon>Pentapetalae</taxon>
        <taxon>asterids</taxon>
        <taxon>campanulids</taxon>
        <taxon>Asterales</taxon>
        <taxon>Asteraceae</taxon>
        <taxon>Cichorioideae</taxon>
        <taxon>Cichorieae</taxon>
        <taxon>Lactucinae</taxon>
        <taxon>Lactuca</taxon>
    </lineage>
</organism>
<protein>
    <recommendedName>
        <fullName evidence="2">Reverse transcriptase Ty1/copia-type domain-containing protein</fullName>
    </recommendedName>
</protein>
<reference evidence="3" key="1">
    <citation type="submission" date="2023-04" db="EMBL/GenBank/DDBJ databases">
        <authorList>
            <person name="Vijverberg K."/>
            <person name="Xiong W."/>
            <person name="Schranz E."/>
        </authorList>
    </citation>
    <scope>NUCLEOTIDE SEQUENCE</scope>
</reference>
<proteinExistence type="predicted"/>
<gene>
    <name evidence="3" type="ORF">LSALG_LOCUS2224</name>
</gene>
<feature type="region of interest" description="Disordered" evidence="1">
    <location>
        <begin position="1"/>
        <end position="24"/>
    </location>
</feature>
<evidence type="ECO:0000313" key="4">
    <source>
        <dbReference type="Proteomes" id="UP001177003"/>
    </source>
</evidence>
<evidence type="ECO:0000313" key="3">
    <source>
        <dbReference type="EMBL" id="CAI9261436.1"/>
    </source>
</evidence>
<sequence>MTHIVESHDDAPNDSVGNLDTNPSQTAIDLKSDWDSSSTYWCYVSNSEFGDLSKSSIPDNYLTYSKPRDKISSEHTADDIPWPRIKARIFKSNDQSSTDSLVKKEPKSNVKRKNHGTRVCYRRGDASHKDELNEFKHHCVWTLVPKPQGRTIIGTCWVFRNNMDEDGILIRNKARLVAQGFCQLEGFNYDDMFAPVARLEAICFFYFDSFNNFDVYQMDVKTAFLH</sequence>
<dbReference type="InterPro" id="IPR013103">
    <property type="entry name" value="RVT_2"/>
</dbReference>